<keyword evidence="1" id="KW-0472">Membrane</keyword>
<accession>A0ABU6VH01</accession>
<keyword evidence="1" id="KW-1133">Transmembrane helix</keyword>
<evidence type="ECO:0000313" key="2">
    <source>
        <dbReference type="EMBL" id="MED6172364.1"/>
    </source>
</evidence>
<evidence type="ECO:0008006" key="4">
    <source>
        <dbReference type="Google" id="ProtNLM"/>
    </source>
</evidence>
<proteinExistence type="predicted"/>
<keyword evidence="1" id="KW-0812">Transmembrane</keyword>
<protein>
    <recommendedName>
        <fullName evidence="4">Mediator of RNA polymerase II transcription subunit 33A</fullName>
    </recommendedName>
</protein>
<evidence type="ECO:0000256" key="1">
    <source>
        <dbReference type="SAM" id="Phobius"/>
    </source>
</evidence>
<dbReference type="PANTHER" id="PTHR33739:SF7">
    <property type="entry name" value="MEDIATOR OF RNA POLYMERASE II TRANSCRIPTION SUBUNIT 33B"/>
    <property type="match status" value="1"/>
</dbReference>
<dbReference type="EMBL" id="JASCZI010151366">
    <property type="protein sequence ID" value="MED6172364.1"/>
    <property type="molecule type" value="Genomic_DNA"/>
</dbReference>
<dbReference type="InterPro" id="IPR039638">
    <property type="entry name" value="MED33A/B"/>
</dbReference>
<dbReference type="PANTHER" id="PTHR33739">
    <property type="entry name" value="OS07G0681500 PROTEIN"/>
    <property type="match status" value="1"/>
</dbReference>
<comment type="caution">
    <text evidence="2">The sequence shown here is derived from an EMBL/GenBank/DDBJ whole genome shotgun (WGS) entry which is preliminary data.</text>
</comment>
<feature type="transmembrane region" description="Helical" evidence="1">
    <location>
        <begin position="1220"/>
        <end position="1239"/>
    </location>
</feature>
<keyword evidence="3" id="KW-1185">Reference proteome</keyword>
<gene>
    <name evidence="2" type="ORF">PIB30_049384</name>
</gene>
<organism evidence="2 3">
    <name type="scientific">Stylosanthes scabra</name>
    <dbReference type="NCBI Taxonomy" id="79078"/>
    <lineage>
        <taxon>Eukaryota</taxon>
        <taxon>Viridiplantae</taxon>
        <taxon>Streptophyta</taxon>
        <taxon>Embryophyta</taxon>
        <taxon>Tracheophyta</taxon>
        <taxon>Spermatophyta</taxon>
        <taxon>Magnoliopsida</taxon>
        <taxon>eudicotyledons</taxon>
        <taxon>Gunneridae</taxon>
        <taxon>Pentapetalae</taxon>
        <taxon>rosids</taxon>
        <taxon>fabids</taxon>
        <taxon>Fabales</taxon>
        <taxon>Fabaceae</taxon>
        <taxon>Papilionoideae</taxon>
        <taxon>50 kb inversion clade</taxon>
        <taxon>dalbergioids sensu lato</taxon>
        <taxon>Dalbergieae</taxon>
        <taxon>Pterocarpus clade</taxon>
        <taxon>Stylosanthes</taxon>
    </lineage>
</organism>
<sequence length="1344" mass="146540">MAESGGRSSVWEGVLELTKWAQHHNADPLLWSIQLTSALNAASVRLPSPELAYRLVSHICWDNHVPITWKLLEKSISVNIAPPLLVLSLLSSSVIPSRRLHPSAFRLYLDLLNRHAFSSLSSTITSPNYRTVMDSVDAALELSKVYGACGESEDGGAGGVVIVRFVFTVVWQLVEASLEDEGLLEHKPRWWMNNNGGFGGDGGGDGGSYFSEQKEGLQRANTAMAIETIARFINDKVTSRILSLVHQNMPNHWAAFVQQLQRLAANSLVLRNMKHVTPESLLPSDLKSNKGFKLLSPEWKTTCKLELNSVMAAAGGSFQSCNDTWSLLWLPIDLILEDAMDGDNVAETSVVLVLSGMMKALKAVNGTSWHNAFLGLWIAALRLVQRERDPSEGPVPRLDTCLCMLLCITTLVVANIVEEEEGELMEEAEHSPTNQSKDNQALGERREELVTCLQLLGNYESMLNPPQSVTSVANQAAAKAAMFVSGHAVGNGYLESMNVNDFPTNYSGNLWHLIVEACIARKLIDTTAYFWPGYVSAPYNQLPHSISNHLPSWSSFVKGSPLTPQLVNVLVATPASSLAEIEKIFEVARNGSDEEKLSAVTVLCGASLVRGWNVQEHIIFFIINLLSLAVPPKYSGSESHLISHAPFLNVLLVGISSVDSVQIFSLHGAVPLLAGALMPICEVFGSCVPNVSWSSVSGEKNSCHAVFSNAFILLLRLWRFNHPPIEHVMAGAASPAFGSKLGPEYLLLARNCVLAEFGKSPKDQISSRRFSKMISLPQEPVFMDLFPKVKTWYRQHQECIASTRSALAPGGPIYQIADALLSIMFRKINRSGQSLTPSTSGSSNSSSSSLDDALMKLKDYSDSESGSQVHAVESTTNNRWSTTLYYTLWICSIIGMSFLFVPGLKDLADFLPATLATTVSYLSAEVTRGLWKPAFMNGTDWPSPAANLSTVDQQIKKILAATGVDVPSLAIDGSVPATLPLPLAAFLSLTITYKLDKNTERILVLIGPSMIALSAGCPWPCMAIVGSLWAQKVKRWSDFFAFSASRTVFHHSRDAVVQLLKSCFASTLGLGSACLYKNGGVGALLGHGFGSHIYGGMSPVAPGILYLRVHRSIRDVIFLTEEIVSLLMLSVREIATGELLKGEKEKLKKTKHGMRYGHVSLAASMTRVKHAALLGASFLWISGGSGLVHSLLTETLPSWFLSTQALDRDVGESGVKVAMLRGYALACFSVLSGMFAWGIDSSSPTSRRRPKILGIHLDFLANAMNCTVSLRCDYATWRAYVTGFMNLIVSCTPLWIEELNVGLLKRVSKGLRQFGEEDLALRLLEIKGASVMGEVVEMICQSRF</sequence>
<dbReference type="Proteomes" id="UP001341840">
    <property type="component" value="Unassembled WGS sequence"/>
</dbReference>
<feature type="transmembrane region" description="Helical" evidence="1">
    <location>
        <begin position="1171"/>
        <end position="1192"/>
    </location>
</feature>
<evidence type="ECO:0000313" key="3">
    <source>
        <dbReference type="Proteomes" id="UP001341840"/>
    </source>
</evidence>
<reference evidence="2 3" key="1">
    <citation type="journal article" date="2023" name="Plants (Basel)">
        <title>Bridging the Gap: Combining Genomics and Transcriptomics Approaches to Understand Stylosanthes scabra, an Orphan Legume from the Brazilian Caatinga.</title>
        <authorList>
            <person name="Ferreira-Neto J.R.C."/>
            <person name="da Silva M.D."/>
            <person name="Binneck E."/>
            <person name="de Melo N.F."/>
            <person name="da Silva R.H."/>
            <person name="de Melo A.L.T.M."/>
            <person name="Pandolfi V."/>
            <person name="Bustamante F.O."/>
            <person name="Brasileiro-Vidal A.C."/>
            <person name="Benko-Iseppon A.M."/>
        </authorList>
    </citation>
    <scope>NUCLEOTIDE SEQUENCE [LARGE SCALE GENOMIC DNA]</scope>
    <source>
        <tissue evidence="2">Leaves</tissue>
    </source>
</reference>
<feature type="transmembrane region" description="Helical" evidence="1">
    <location>
        <begin position="883"/>
        <end position="901"/>
    </location>
</feature>
<name>A0ABU6VH01_9FABA</name>